<keyword evidence="4" id="KW-1185">Reference proteome</keyword>
<feature type="compositionally biased region" description="Low complexity" evidence="1">
    <location>
        <begin position="169"/>
        <end position="178"/>
    </location>
</feature>
<dbReference type="Gene3D" id="3.40.960.10">
    <property type="entry name" value="VSR Endonuclease"/>
    <property type="match status" value="1"/>
</dbReference>
<dbReference type="SUPFAM" id="SSF52980">
    <property type="entry name" value="Restriction endonuclease-like"/>
    <property type="match status" value="1"/>
</dbReference>
<organism evidence="3 4">
    <name type="scientific">Sphingomonas pokkalii</name>
    <dbReference type="NCBI Taxonomy" id="2175090"/>
    <lineage>
        <taxon>Bacteria</taxon>
        <taxon>Pseudomonadati</taxon>
        <taxon>Pseudomonadota</taxon>
        <taxon>Alphaproteobacteria</taxon>
        <taxon>Sphingomonadales</taxon>
        <taxon>Sphingomonadaceae</taxon>
        <taxon>Sphingomonas</taxon>
    </lineage>
</organism>
<dbReference type="EMBL" id="QENQ01000001">
    <property type="protein sequence ID" value="PVX31331.1"/>
    <property type="molecule type" value="Genomic_DNA"/>
</dbReference>
<keyword evidence="3" id="KW-0540">Nuclease</keyword>
<evidence type="ECO:0000313" key="4">
    <source>
        <dbReference type="Proteomes" id="UP000245890"/>
    </source>
</evidence>
<dbReference type="OrthoDB" id="9798754at2"/>
<dbReference type="InterPro" id="IPR047216">
    <property type="entry name" value="Endonuclease_DUF559_bact"/>
</dbReference>
<evidence type="ECO:0000256" key="1">
    <source>
        <dbReference type="SAM" id="MobiDB-lite"/>
    </source>
</evidence>
<feature type="compositionally biased region" description="Low complexity" evidence="1">
    <location>
        <begin position="31"/>
        <end position="43"/>
    </location>
</feature>
<feature type="compositionally biased region" description="Pro residues" evidence="1">
    <location>
        <begin position="12"/>
        <end position="23"/>
    </location>
</feature>
<reference evidence="3 4" key="1">
    <citation type="submission" date="2018-05" db="EMBL/GenBank/DDBJ databases">
        <title>Description of Sphingomonas pokkalii sp nov, isolated from the rhizosphere of saline tolerant pokkali rice and its draft genome analysis.</title>
        <authorList>
            <person name="Menon R."/>
            <person name="Kumari S."/>
            <person name="Rameshkumar N."/>
        </authorList>
    </citation>
    <scope>NUCLEOTIDE SEQUENCE [LARGE SCALE GENOMIC DNA]</scope>
    <source>
        <strain evidence="3 4">L3B27</strain>
    </source>
</reference>
<evidence type="ECO:0000313" key="3">
    <source>
        <dbReference type="EMBL" id="PVX31331.1"/>
    </source>
</evidence>
<dbReference type="PANTHER" id="PTHR38590">
    <property type="entry name" value="BLL0828 PROTEIN"/>
    <property type="match status" value="1"/>
</dbReference>
<gene>
    <name evidence="3" type="ORF">DD559_04520</name>
</gene>
<protein>
    <submittedName>
        <fullName evidence="3">Endonuclease domain-containing protein</fullName>
    </submittedName>
</protein>
<feature type="region of interest" description="Disordered" evidence="1">
    <location>
        <begin position="1"/>
        <end position="69"/>
    </location>
</feature>
<dbReference type="AlphaFoldDB" id="A0A2U0SJ01"/>
<keyword evidence="3" id="KW-0378">Hydrolase</keyword>
<sequence>MDSEGTGIEPVPSLPPLPGPPPQGGRERRVAAANPSSSPSPLAGEGGARRRQAVGGRGRALARAREMRKNPTEAERRLWSLLRAKRLAGWKWKRQQSLGRYIVDFVCLEARLIIEADGSQHIDSAYDATRDAWIKAQGFSILRFYNNDILADTDAVATAILSALTAAAGASSPAARTPLPSPPPQGGREQKEAHLG</sequence>
<keyword evidence="3" id="KW-0255">Endonuclease</keyword>
<feature type="region of interest" description="Disordered" evidence="1">
    <location>
        <begin position="169"/>
        <end position="196"/>
    </location>
</feature>
<accession>A0A2U0SJ01</accession>
<comment type="caution">
    <text evidence="3">The sequence shown here is derived from an EMBL/GenBank/DDBJ whole genome shotgun (WGS) entry which is preliminary data.</text>
</comment>
<name>A0A2U0SJ01_9SPHN</name>
<dbReference type="GO" id="GO:0004519">
    <property type="term" value="F:endonuclease activity"/>
    <property type="evidence" value="ECO:0007669"/>
    <property type="project" value="UniProtKB-KW"/>
</dbReference>
<dbReference type="CDD" id="cd01038">
    <property type="entry name" value="Endonuclease_DUF559"/>
    <property type="match status" value="1"/>
</dbReference>
<dbReference type="PANTHER" id="PTHR38590:SF1">
    <property type="entry name" value="BLL0828 PROTEIN"/>
    <property type="match status" value="1"/>
</dbReference>
<evidence type="ECO:0000259" key="2">
    <source>
        <dbReference type="Pfam" id="PF04480"/>
    </source>
</evidence>
<dbReference type="Pfam" id="PF04480">
    <property type="entry name" value="DUF559"/>
    <property type="match status" value="1"/>
</dbReference>
<dbReference type="Proteomes" id="UP000245890">
    <property type="component" value="Unassembled WGS sequence"/>
</dbReference>
<dbReference type="InterPro" id="IPR011335">
    <property type="entry name" value="Restrct_endonuc-II-like"/>
</dbReference>
<feature type="domain" description="DUF559" evidence="2">
    <location>
        <begin position="61"/>
        <end position="164"/>
    </location>
</feature>
<dbReference type="InterPro" id="IPR007569">
    <property type="entry name" value="DUF559"/>
</dbReference>
<proteinExistence type="predicted"/>